<dbReference type="PROSITE" id="PS50234">
    <property type="entry name" value="VWFA"/>
    <property type="match status" value="1"/>
</dbReference>
<feature type="domain" description="C-type lectin" evidence="1">
    <location>
        <begin position="181"/>
        <end position="295"/>
    </location>
</feature>
<dbReference type="PROSITE" id="PS50041">
    <property type="entry name" value="C_TYPE_LECTIN_2"/>
    <property type="match status" value="1"/>
</dbReference>
<dbReference type="CDD" id="cd00037">
    <property type="entry name" value="CLECT"/>
    <property type="match status" value="1"/>
</dbReference>
<name>A0AAF3J7A8_9BILA</name>
<dbReference type="InterPro" id="IPR002035">
    <property type="entry name" value="VWF_A"/>
</dbReference>
<evidence type="ECO:0000259" key="1">
    <source>
        <dbReference type="PROSITE" id="PS50041"/>
    </source>
</evidence>
<dbReference type="PANTHER" id="PTHR31024">
    <property type="entry name" value="C-TYPE LECTIN"/>
    <property type="match status" value="1"/>
</dbReference>
<evidence type="ECO:0000313" key="3">
    <source>
        <dbReference type="Proteomes" id="UP000887575"/>
    </source>
</evidence>
<dbReference type="Gene3D" id="3.10.100.10">
    <property type="entry name" value="Mannose-Binding Protein A, subunit A"/>
    <property type="match status" value="1"/>
</dbReference>
<reference evidence="4" key="1">
    <citation type="submission" date="2024-02" db="UniProtKB">
        <authorList>
            <consortium name="WormBaseParasite"/>
        </authorList>
    </citation>
    <scope>IDENTIFICATION</scope>
</reference>
<dbReference type="Proteomes" id="UP000887575">
    <property type="component" value="Unassembled WGS sequence"/>
</dbReference>
<keyword evidence="3" id="KW-1185">Reference proteome</keyword>
<dbReference type="Pfam" id="PF00092">
    <property type="entry name" value="VWA"/>
    <property type="match status" value="1"/>
</dbReference>
<dbReference type="SUPFAM" id="SSF56436">
    <property type="entry name" value="C-type lectin-like"/>
    <property type="match status" value="1"/>
</dbReference>
<accession>A0AAF3J7A8</accession>
<dbReference type="SUPFAM" id="SSF53300">
    <property type="entry name" value="vWA-like"/>
    <property type="match status" value="1"/>
</dbReference>
<dbReference type="InterPro" id="IPR001304">
    <property type="entry name" value="C-type_lectin-like"/>
</dbReference>
<evidence type="ECO:0000259" key="2">
    <source>
        <dbReference type="PROSITE" id="PS50234"/>
    </source>
</evidence>
<dbReference type="AlphaFoldDB" id="A0AAF3J7A8"/>
<evidence type="ECO:0000313" key="4">
    <source>
        <dbReference type="WBParaSite" id="MBELARI_LOCUS20681"/>
    </source>
</evidence>
<feature type="domain" description="VWFA" evidence="2">
    <location>
        <begin position="1"/>
        <end position="154"/>
    </location>
</feature>
<dbReference type="WBParaSite" id="MBELARI_LOCUS20681">
    <property type="protein sequence ID" value="MBELARI_LOCUS20681"/>
    <property type="gene ID" value="MBELARI_LOCUS20681"/>
</dbReference>
<dbReference type="InterPro" id="IPR016186">
    <property type="entry name" value="C-type_lectin-like/link_sf"/>
</dbReference>
<dbReference type="InterPro" id="IPR016187">
    <property type="entry name" value="CTDL_fold"/>
</dbReference>
<sequence length="306" mass="33352">MVPQVKYAFKAMTLGQAEKYQTRVGVISYGNNITEFARLTTFSSFDQFYQQNVPWSGAECSDLKGAIDLARDGFERDHKVNRKKLLIIASGGYRQGSYENPKSSADTFKTNQGTIMVLTFEAGVASNDLRQLASPSYFLDASNGIQPDKIYNMFCQANCFCPCISNCSSEADRWIASGGDPNNGCYLYPTTGGIQYLAEVMCSKNSGTLAMPKNSGDCLSVLNADKTNGIWIGLQNKGNVLQPDWRWLDGTAATPDITSQLNAANGNCTVLASTNGFAYAYSATDCNNYKCWSCYIAPCSSTNYCG</sequence>
<organism evidence="3 4">
    <name type="scientific">Mesorhabditis belari</name>
    <dbReference type="NCBI Taxonomy" id="2138241"/>
    <lineage>
        <taxon>Eukaryota</taxon>
        <taxon>Metazoa</taxon>
        <taxon>Ecdysozoa</taxon>
        <taxon>Nematoda</taxon>
        <taxon>Chromadorea</taxon>
        <taxon>Rhabditida</taxon>
        <taxon>Rhabditina</taxon>
        <taxon>Rhabditomorpha</taxon>
        <taxon>Rhabditoidea</taxon>
        <taxon>Rhabditidae</taxon>
        <taxon>Mesorhabditinae</taxon>
        <taxon>Mesorhabditis</taxon>
    </lineage>
</organism>
<protein>
    <submittedName>
        <fullName evidence="4">Uncharacterized protein</fullName>
    </submittedName>
</protein>
<dbReference type="PANTHER" id="PTHR31024:SF3">
    <property type="entry name" value="C-TYPE LECTIN-RELATED"/>
    <property type="match status" value="1"/>
</dbReference>
<dbReference type="Gene3D" id="3.40.50.410">
    <property type="entry name" value="von Willebrand factor, type A domain"/>
    <property type="match status" value="1"/>
</dbReference>
<dbReference type="CDD" id="cd00198">
    <property type="entry name" value="vWFA"/>
    <property type="match status" value="1"/>
</dbReference>
<dbReference type="InterPro" id="IPR036465">
    <property type="entry name" value="vWFA_dom_sf"/>
</dbReference>
<proteinExistence type="predicted"/>